<keyword evidence="9" id="KW-1185">Reference proteome</keyword>
<feature type="transmembrane region" description="Helical" evidence="7">
    <location>
        <begin position="16"/>
        <end position="36"/>
    </location>
</feature>
<dbReference type="AlphaFoldDB" id="A0A5R9GF55"/>
<organism evidence="8 9">
    <name type="scientific">Paenibacillus antri</name>
    <dbReference type="NCBI Taxonomy" id="2582848"/>
    <lineage>
        <taxon>Bacteria</taxon>
        <taxon>Bacillati</taxon>
        <taxon>Bacillota</taxon>
        <taxon>Bacilli</taxon>
        <taxon>Bacillales</taxon>
        <taxon>Paenibacillaceae</taxon>
        <taxon>Paenibacillus</taxon>
    </lineage>
</organism>
<keyword evidence="5 7" id="KW-1133">Transmembrane helix</keyword>
<evidence type="ECO:0000256" key="4">
    <source>
        <dbReference type="ARBA" id="ARBA00022692"/>
    </source>
</evidence>
<evidence type="ECO:0000256" key="7">
    <source>
        <dbReference type="SAM" id="Phobius"/>
    </source>
</evidence>
<dbReference type="RefSeq" id="WP_138191269.1">
    <property type="nucleotide sequence ID" value="NZ_VCIW01000001.1"/>
</dbReference>
<evidence type="ECO:0000256" key="3">
    <source>
        <dbReference type="ARBA" id="ARBA00022475"/>
    </source>
</evidence>
<feature type="transmembrane region" description="Helical" evidence="7">
    <location>
        <begin position="260"/>
        <end position="279"/>
    </location>
</feature>
<keyword evidence="6 7" id="KW-0472">Membrane</keyword>
<dbReference type="EMBL" id="VCIW01000001">
    <property type="protein sequence ID" value="TLS53799.1"/>
    <property type="molecule type" value="Genomic_DNA"/>
</dbReference>
<dbReference type="OrthoDB" id="9806302at2"/>
<reference evidence="8 9" key="1">
    <citation type="submission" date="2019-05" db="EMBL/GenBank/DDBJ databases">
        <authorList>
            <person name="Narsing Rao M.P."/>
            <person name="Li W.J."/>
        </authorList>
    </citation>
    <scope>NUCLEOTIDE SEQUENCE [LARGE SCALE GENOMIC DNA]</scope>
    <source>
        <strain evidence="8 9">SYSU_K30003</strain>
    </source>
</reference>
<dbReference type="InterPro" id="IPR048279">
    <property type="entry name" value="MdtK-like"/>
</dbReference>
<comment type="subcellular location">
    <subcellularLocation>
        <location evidence="1">Cell membrane</location>
        <topology evidence="1">Multi-pass membrane protein</topology>
    </subcellularLocation>
</comment>
<dbReference type="GO" id="GO:0005886">
    <property type="term" value="C:plasma membrane"/>
    <property type="evidence" value="ECO:0007669"/>
    <property type="project" value="UniProtKB-SubCell"/>
</dbReference>
<dbReference type="InterPro" id="IPR047135">
    <property type="entry name" value="YsiQ"/>
</dbReference>
<accession>A0A5R9GF55</accession>
<dbReference type="PANTHER" id="PTHR42925">
    <property type="entry name" value="MULTIDRUG AND TOXIN EFFLUX PROTEIN MATE FAMILY"/>
    <property type="match status" value="1"/>
</dbReference>
<gene>
    <name evidence="8" type="ORF">FE782_00090</name>
</gene>
<dbReference type="Pfam" id="PF01554">
    <property type="entry name" value="MatE"/>
    <property type="match status" value="2"/>
</dbReference>
<feature type="transmembrane region" description="Helical" evidence="7">
    <location>
        <begin position="389"/>
        <end position="409"/>
    </location>
</feature>
<dbReference type="InterPro" id="IPR002528">
    <property type="entry name" value="MATE_fam"/>
</dbReference>
<feature type="transmembrane region" description="Helical" evidence="7">
    <location>
        <begin position="92"/>
        <end position="115"/>
    </location>
</feature>
<dbReference type="GO" id="GO:0042910">
    <property type="term" value="F:xenobiotic transmembrane transporter activity"/>
    <property type="evidence" value="ECO:0007669"/>
    <property type="project" value="InterPro"/>
</dbReference>
<dbReference type="PIRSF" id="PIRSF006603">
    <property type="entry name" value="DinF"/>
    <property type="match status" value="1"/>
</dbReference>
<dbReference type="GO" id="GO:0015297">
    <property type="term" value="F:antiporter activity"/>
    <property type="evidence" value="ECO:0007669"/>
    <property type="project" value="InterPro"/>
</dbReference>
<feature type="transmembrane region" description="Helical" evidence="7">
    <location>
        <begin position="48"/>
        <end position="71"/>
    </location>
</feature>
<keyword evidence="3" id="KW-1003">Cell membrane</keyword>
<proteinExistence type="predicted"/>
<feature type="transmembrane region" description="Helical" evidence="7">
    <location>
        <begin position="285"/>
        <end position="306"/>
    </location>
</feature>
<feature type="transmembrane region" description="Helical" evidence="7">
    <location>
        <begin position="194"/>
        <end position="216"/>
    </location>
</feature>
<feature type="transmembrane region" description="Helical" evidence="7">
    <location>
        <begin position="318"/>
        <end position="339"/>
    </location>
</feature>
<protein>
    <submittedName>
        <fullName evidence="8">MATE family efflux transporter</fullName>
    </submittedName>
</protein>
<feature type="transmembrane region" description="Helical" evidence="7">
    <location>
        <begin position="415"/>
        <end position="436"/>
    </location>
</feature>
<keyword evidence="4 7" id="KW-0812">Transmembrane</keyword>
<dbReference type="CDD" id="cd13134">
    <property type="entry name" value="MATE_like_8"/>
    <property type="match status" value="1"/>
</dbReference>
<feature type="transmembrane region" description="Helical" evidence="7">
    <location>
        <begin position="351"/>
        <end position="368"/>
    </location>
</feature>
<keyword evidence="2" id="KW-0813">Transport</keyword>
<evidence type="ECO:0000256" key="2">
    <source>
        <dbReference type="ARBA" id="ARBA00022448"/>
    </source>
</evidence>
<evidence type="ECO:0000256" key="6">
    <source>
        <dbReference type="ARBA" id="ARBA00023136"/>
    </source>
</evidence>
<name>A0A5R9GF55_9BACL</name>
<evidence type="ECO:0000313" key="9">
    <source>
        <dbReference type="Proteomes" id="UP000309676"/>
    </source>
</evidence>
<feature type="transmembrane region" description="Helical" evidence="7">
    <location>
        <begin position="135"/>
        <end position="156"/>
    </location>
</feature>
<comment type="caution">
    <text evidence="8">The sequence shown here is derived from an EMBL/GenBank/DDBJ whole genome shotgun (WGS) entry which is preliminary data.</text>
</comment>
<evidence type="ECO:0000313" key="8">
    <source>
        <dbReference type="EMBL" id="TLS53799.1"/>
    </source>
</evidence>
<evidence type="ECO:0000256" key="1">
    <source>
        <dbReference type="ARBA" id="ARBA00004651"/>
    </source>
</evidence>
<sequence length="465" mass="50214">MGSSKNKSDSWRSMSLFAISWPIFVESALQMLLRISDTFMLSKVSDDAVAAVGVATQLLLFAVLLFNVISYGASIVISQYLGAGRDREVERLTGAAIGLNALFGIVVSASVVAFSGPLLRMFGLEPALLQEAERFLWIAGGALVVQAVLSAVVAVIQAHGFTRSTMMVTIGMNVLNVCGNYLVIYGPLGFPKLGVPGVALSTVVAQLVGLTVNLYLLRKHIGVKLNVSVLARWNREHVRHVLSVGFPSSVNNLSYSASQLVTTGFIATLGAGMLSTKIYTQNIAFLIIVLVASIGRGGQLIVGRIVGAGEAEEAYRRALRHLGISMGMTLAAVALVALFRIPLLRLFTHDASIVGLGASLLLLGFLLEPGRNFNVIMERSLHAAGDARYSMFSALAVTWLASVPLIYLLGVHWGFGLYGMWFAFIFDEWARGLLLFHRWRSRAWQKKAIVRRSSAVGLTKKAMEA</sequence>
<feature type="transmembrane region" description="Helical" evidence="7">
    <location>
        <begin position="168"/>
        <end position="188"/>
    </location>
</feature>
<evidence type="ECO:0000256" key="5">
    <source>
        <dbReference type="ARBA" id="ARBA00022989"/>
    </source>
</evidence>
<dbReference type="NCBIfam" id="TIGR00797">
    <property type="entry name" value="matE"/>
    <property type="match status" value="1"/>
</dbReference>
<dbReference type="Proteomes" id="UP000309676">
    <property type="component" value="Unassembled WGS sequence"/>
</dbReference>
<dbReference type="PANTHER" id="PTHR42925:SF1">
    <property type="entry name" value="VIRULENCE FACTOR MVIN"/>
    <property type="match status" value="1"/>
</dbReference>